<keyword evidence="5" id="KW-0564">Palmitate</keyword>
<evidence type="ECO:0000256" key="6">
    <source>
        <dbReference type="ARBA" id="ARBA00023288"/>
    </source>
</evidence>
<reference evidence="7 8" key="1">
    <citation type="submission" date="2013-02" db="EMBL/GenBank/DDBJ databases">
        <title>Co-occurrence of anaerobic bacteria in colorectal carcinomas.</title>
        <authorList>
            <person name="Holt R.A."/>
            <person name="Warren R.L."/>
            <person name="Allen-Vercoe E."/>
            <person name="Pleasance S."/>
            <person name="Freeman D.J."/>
            <person name="Watson P."/>
            <person name="Moore R."/>
            <person name="Cochrane K."/>
        </authorList>
    </citation>
    <scope>NUCLEOTIDE SEQUENCE [LARGE SCALE GENOMIC DNA]</scope>
    <source>
        <strain evidence="7 8">CC57C</strain>
    </source>
</reference>
<evidence type="ECO:0000256" key="5">
    <source>
        <dbReference type="ARBA" id="ARBA00023139"/>
    </source>
</evidence>
<dbReference type="Gene3D" id="3.40.190.10">
    <property type="entry name" value="Periplasmic binding protein-like II"/>
    <property type="match status" value="2"/>
</dbReference>
<protein>
    <submittedName>
        <fullName evidence="7">D-methionine-binding lipoprotein MetQ</fullName>
    </submittedName>
</protein>
<name>M3JC11_9BACT</name>
<comment type="similarity">
    <text evidence="2">Belongs to the NlpA lipoprotein family.</text>
</comment>
<comment type="subcellular location">
    <subcellularLocation>
        <location evidence="1">Membrane</location>
        <topology evidence="1">Lipid-anchor</topology>
    </subcellularLocation>
</comment>
<dbReference type="EMBL" id="AOTD01000105">
    <property type="protein sequence ID" value="EMG30893.1"/>
    <property type="molecule type" value="Genomic_DNA"/>
</dbReference>
<dbReference type="CDD" id="cd13597">
    <property type="entry name" value="PBP2_lipoprotein_Tp32"/>
    <property type="match status" value="1"/>
</dbReference>
<evidence type="ECO:0000256" key="2">
    <source>
        <dbReference type="ARBA" id="ARBA00008973"/>
    </source>
</evidence>
<accession>M3JC11</accession>
<proteinExistence type="inferred from homology"/>
<keyword evidence="6 7" id="KW-0449">Lipoprotein</keyword>
<comment type="caution">
    <text evidence="7">The sequence shown here is derived from an EMBL/GenBank/DDBJ whole genome shotgun (WGS) entry which is preliminary data.</text>
</comment>
<evidence type="ECO:0000256" key="4">
    <source>
        <dbReference type="ARBA" id="ARBA00023136"/>
    </source>
</evidence>
<dbReference type="PATRIC" id="fig|1073353.3.peg.885"/>
<feature type="non-terminal residue" evidence="7">
    <location>
        <position position="1"/>
    </location>
</feature>
<dbReference type="STRING" id="1073353.H740_04113"/>
<evidence type="ECO:0000313" key="7">
    <source>
        <dbReference type="EMBL" id="EMG30893.1"/>
    </source>
</evidence>
<dbReference type="AlphaFoldDB" id="M3JC11"/>
<keyword evidence="3" id="KW-0732">Signal</keyword>
<evidence type="ECO:0000256" key="1">
    <source>
        <dbReference type="ARBA" id="ARBA00004635"/>
    </source>
</evidence>
<dbReference type="PIRSF" id="PIRSF002854">
    <property type="entry name" value="MetQ"/>
    <property type="match status" value="1"/>
</dbReference>
<dbReference type="Proteomes" id="UP000011782">
    <property type="component" value="Unassembled WGS sequence"/>
</dbReference>
<sequence>SFYLFSAVFLSKKGTIMQFSKILLGALLASGLYASDKTITVGASPVPHAEILEEVVKPILEKEGYKLEVKIFNDYVIPNLAVENGELDANYFQGLPYMKSFNKDNGTHIVPTVGVHVEPMGAYSKKIKSLDELKDGDIIAISNNAADSTRSINLLEKAGIVKAKEGEYKSPLDIIENPKNLKFKEMESAQTPRSLDDVALVFINVNYALDVGLKPTKDALILEDKDSPYTNYVATKAGNENNPKIKALDKAILTSEVKDFIVKRYQGAVIPSF</sequence>
<organism evidence="7 8">
    <name type="scientific">Campylobacter showae CC57C</name>
    <dbReference type="NCBI Taxonomy" id="1073353"/>
    <lineage>
        <taxon>Bacteria</taxon>
        <taxon>Pseudomonadati</taxon>
        <taxon>Campylobacterota</taxon>
        <taxon>Epsilonproteobacteria</taxon>
        <taxon>Campylobacterales</taxon>
        <taxon>Campylobacteraceae</taxon>
        <taxon>Campylobacter</taxon>
    </lineage>
</organism>
<dbReference type="PANTHER" id="PTHR30429">
    <property type="entry name" value="D-METHIONINE-BINDING LIPOPROTEIN METQ"/>
    <property type="match status" value="1"/>
</dbReference>
<keyword evidence="4" id="KW-0472">Membrane</keyword>
<gene>
    <name evidence="7" type="ORF">H740_04113</name>
</gene>
<evidence type="ECO:0000313" key="8">
    <source>
        <dbReference type="Proteomes" id="UP000011782"/>
    </source>
</evidence>
<dbReference type="InterPro" id="IPR004872">
    <property type="entry name" value="Lipoprotein_NlpA"/>
</dbReference>
<dbReference type="GO" id="GO:0016020">
    <property type="term" value="C:membrane"/>
    <property type="evidence" value="ECO:0007669"/>
    <property type="project" value="UniProtKB-SubCell"/>
</dbReference>
<dbReference type="PANTHER" id="PTHR30429:SF0">
    <property type="entry name" value="METHIONINE-BINDING LIPOPROTEIN METQ"/>
    <property type="match status" value="1"/>
</dbReference>
<evidence type="ECO:0000256" key="3">
    <source>
        <dbReference type="ARBA" id="ARBA00022729"/>
    </source>
</evidence>
<dbReference type="Pfam" id="PF03180">
    <property type="entry name" value="Lipoprotein_9"/>
    <property type="match status" value="1"/>
</dbReference>
<dbReference type="SUPFAM" id="SSF53850">
    <property type="entry name" value="Periplasmic binding protein-like II"/>
    <property type="match status" value="1"/>
</dbReference>